<feature type="transmembrane region" description="Helical" evidence="1">
    <location>
        <begin position="256"/>
        <end position="279"/>
    </location>
</feature>
<keyword evidence="3" id="KW-1185">Reference proteome</keyword>
<dbReference type="RefSeq" id="WP_079723221.1">
    <property type="nucleotide sequence ID" value="NZ_BMCL01000003.1"/>
</dbReference>
<keyword evidence="1" id="KW-1133">Transmembrane helix</keyword>
<proteinExistence type="predicted"/>
<dbReference type="EMBL" id="FUZV01000001">
    <property type="protein sequence ID" value="SKC51764.1"/>
    <property type="molecule type" value="Genomic_DNA"/>
</dbReference>
<evidence type="ECO:0000313" key="2">
    <source>
        <dbReference type="EMBL" id="SKC51764.1"/>
    </source>
</evidence>
<organism evidence="2 3">
    <name type="scientific">Pseudoxanthomonas indica</name>
    <dbReference type="NCBI Taxonomy" id="428993"/>
    <lineage>
        <taxon>Bacteria</taxon>
        <taxon>Pseudomonadati</taxon>
        <taxon>Pseudomonadota</taxon>
        <taxon>Gammaproteobacteria</taxon>
        <taxon>Lysobacterales</taxon>
        <taxon>Lysobacteraceae</taxon>
        <taxon>Pseudoxanthomonas</taxon>
    </lineage>
</organism>
<feature type="transmembrane region" description="Helical" evidence="1">
    <location>
        <begin position="179"/>
        <end position="199"/>
    </location>
</feature>
<dbReference type="AlphaFoldDB" id="A0A1T5JK61"/>
<keyword evidence="1" id="KW-0812">Transmembrane</keyword>
<gene>
    <name evidence="2" type="ORF">SAMN06296058_0854</name>
</gene>
<feature type="transmembrane region" description="Helical" evidence="1">
    <location>
        <begin position="229"/>
        <end position="250"/>
    </location>
</feature>
<dbReference type="OrthoDB" id="5493434at2"/>
<reference evidence="2 3" key="1">
    <citation type="submission" date="2017-02" db="EMBL/GenBank/DDBJ databases">
        <authorList>
            <person name="Peterson S.W."/>
        </authorList>
    </citation>
    <scope>NUCLEOTIDE SEQUENCE [LARGE SCALE GENOMIC DNA]</scope>
    <source>
        <strain evidence="2 3">P15</strain>
    </source>
</reference>
<evidence type="ECO:0000313" key="3">
    <source>
        <dbReference type="Proteomes" id="UP000190341"/>
    </source>
</evidence>
<feature type="transmembrane region" description="Helical" evidence="1">
    <location>
        <begin position="73"/>
        <end position="93"/>
    </location>
</feature>
<feature type="transmembrane region" description="Helical" evidence="1">
    <location>
        <begin position="353"/>
        <end position="372"/>
    </location>
</feature>
<evidence type="ECO:0000256" key="1">
    <source>
        <dbReference type="SAM" id="Phobius"/>
    </source>
</evidence>
<name>A0A1T5JK61_9GAMM</name>
<keyword evidence="1" id="KW-0472">Membrane</keyword>
<dbReference type="Proteomes" id="UP000190341">
    <property type="component" value="Unassembled WGS sequence"/>
</dbReference>
<accession>A0A1T5JK61</accession>
<dbReference type="STRING" id="428993.SAMN06296058_0854"/>
<protein>
    <submittedName>
        <fullName evidence="2">Uncharacterized protein</fullName>
    </submittedName>
</protein>
<sequence>MSKDNFSLMRGGAVHRFLSWSGALRPRLSLSRVIAVLVVCLVFLPLAVATALDGTLYGTHVRITLLGDYALTFRMLGALPMLILSAPLADHLLRAAIRQFSRGGFVRADEQGKFQHILDAAKRMRDSWVPEVLILVLAILPVKKSPHMPELAHLSSWAGSEGEAASWAALWFGHVSAPLFRFVAMLWLWRFLLWIWMLWKFSRLQLNLPAPHPDGAGGLAFLGNAQMRFSTLAIAGSLIVCGSCINHLLYTGATFSSLHLLLGGYVVIASLLLLAPLLLMTPSLMQAKRHALGKYGILGHRAIGHFEQRWKRGEPADRSSLIDSANPSALADFAAVYATVSGMFVVPMTRRNLVGMLVAAALPLVPLVFFVMSLDELASKLVSILV</sequence>